<dbReference type="Gene3D" id="3.20.20.70">
    <property type="entry name" value="Aldolase class I"/>
    <property type="match status" value="1"/>
</dbReference>
<feature type="domain" description="Radical SAM core" evidence="16">
    <location>
        <begin position="97"/>
        <end position="320"/>
    </location>
</feature>
<reference evidence="17 18" key="1">
    <citation type="submission" date="2015-11" db="EMBL/GenBank/DDBJ databases">
        <title>Genomic analysis of 38 Legionella species identifies large and diverse effector repertoires.</title>
        <authorList>
            <person name="Burstein D."/>
            <person name="Amaro F."/>
            <person name="Zusman T."/>
            <person name="Lifshitz Z."/>
            <person name="Cohen O."/>
            <person name="Gilbert J.A."/>
            <person name="Pupko T."/>
            <person name="Shuman H.A."/>
            <person name="Segal G."/>
        </authorList>
    </citation>
    <scope>NUCLEOTIDE SEQUENCE [LARGE SCALE GENOMIC DNA]</scope>
    <source>
        <strain evidence="17 18">BL-540</strain>
    </source>
</reference>
<name>A0A0W0VC20_9GAMM</name>
<dbReference type="GO" id="GO:0051539">
    <property type="term" value="F:4 iron, 4 sulfur cluster binding"/>
    <property type="evidence" value="ECO:0007669"/>
    <property type="project" value="UniProtKB-KW"/>
</dbReference>
<dbReference type="InterPro" id="IPR058240">
    <property type="entry name" value="rSAM_sf"/>
</dbReference>
<dbReference type="GO" id="GO:0046872">
    <property type="term" value="F:metal ion binding"/>
    <property type="evidence" value="ECO:0007669"/>
    <property type="project" value="UniProtKB-KW"/>
</dbReference>
<dbReference type="PATRIC" id="fig|456.5.peg.2096"/>
<keyword evidence="9 15" id="KW-0663">Pyridoxal phosphate</keyword>
<evidence type="ECO:0000256" key="2">
    <source>
        <dbReference type="ARBA" id="ARBA00001933"/>
    </source>
</evidence>
<dbReference type="STRING" id="456.Ljor_1970"/>
<feature type="modified residue" description="N6-(pyridoxal phosphate)lysine" evidence="15">
    <location>
        <position position="323"/>
    </location>
</feature>
<dbReference type="PANTHER" id="PTHR30538:SF1">
    <property type="entry name" value="L-LYSINE 2,3-AMINOMUTASE"/>
    <property type="match status" value="1"/>
</dbReference>
<dbReference type="NCBIfam" id="TIGR00238">
    <property type="entry name" value="KamA family radical SAM protein"/>
    <property type="match status" value="1"/>
</dbReference>
<comment type="catalytic activity">
    <reaction evidence="1">
        <text>L-lysine = D-beta-lysine</text>
        <dbReference type="Rhea" id="RHEA:44148"/>
        <dbReference type="ChEBI" id="CHEBI:32551"/>
        <dbReference type="ChEBI" id="CHEBI:84138"/>
    </reaction>
</comment>
<evidence type="ECO:0000256" key="10">
    <source>
        <dbReference type="ARBA" id="ARBA00023004"/>
    </source>
</evidence>
<dbReference type="Proteomes" id="UP000055035">
    <property type="component" value="Unassembled WGS sequence"/>
</dbReference>
<feature type="binding site" evidence="14">
    <location>
        <position position="111"/>
    </location>
    <ligand>
        <name>[4Fe-4S] cluster</name>
        <dbReference type="ChEBI" id="CHEBI:49883"/>
        <note>4Fe-4S-S-AdoMet</note>
    </ligand>
</feature>
<dbReference type="InterPro" id="IPR022462">
    <property type="entry name" value="EpmB"/>
</dbReference>
<dbReference type="OrthoDB" id="9770937at2"/>
<evidence type="ECO:0000256" key="7">
    <source>
        <dbReference type="ARBA" id="ARBA00022691"/>
    </source>
</evidence>
<dbReference type="InterPro" id="IPR013785">
    <property type="entry name" value="Aldolase_TIM"/>
</dbReference>
<dbReference type="GO" id="GO:0016853">
    <property type="term" value="F:isomerase activity"/>
    <property type="evidence" value="ECO:0007669"/>
    <property type="project" value="UniProtKB-KW"/>
</dbReference>
<evidence type="ECO:0000256" key="8">
    <source>
        <dbReference type="ARBA" id="ARBA00022723"/>
    </source>
</evidence>
<dbReference type="PIRSF" id="PIRSF004911">
    <property type="entry name" value="DUF160"/>
    <property type="match status" value="1"/>
</dbReference>
<proteinExistence type="inferred from homology"/>
<dbReference type="NCBIfam" id="TIGR03821">
    <property type="entry name" value="EFP_modif_epmB"/>
    <property type="match status" value="1"/>
</dbReference>
<keyword evidence="18" id="KW-1185">Reference proteome</keyword>
<evidence type="ECO:0000256" key="14">
    <source>
        <dbReference type="PIRSR" id="PIRSR004911-1"/>
    </source>
</evidence>
<evidence type="ECO:0000256" key="9">
    <source>
        <dbReference type="ARBA" id="ARBA00022898"/>
    </source>
</evidence>
<evidence type="ECO:0000256" key="12">
    <source>
        <dbReference type="ARBA" id="ARBA00023235"/>
    </source>
</evidence>
<accession>A0A0W0VC20</accession>
<gene>
    <name evidence="17" type="ORF">Ljor_1970</name>
</gene>
<keyword evidence="10" id="KW-0408">Iron</keyword>
<evidence type="ECO:0000256" key="4">
    <source>
        <dbReference type="ARBA" id="ARBA00008703"/>
    </source>
</evidence>
<dbReference type="EMBL" id="LNYJ01000011">
    <property type="protein sequence ID" value="KTD17664.1"/>
    <property type="molecule type" value="Genomic_DNA"/>
</dbReference>
<dbReference type="PANTHER" id="PTHR30538">
    <property type="entry name" value="LYSINE 2,3-AMINOMUTASE-RELATED"/>
    <property type="match status" value="1"/>
</dbReference>
<dbReference type="SFLD" id="SFLDS00029">
    <property type="entry name" value="Radical_SAM"/>
    <property type="match status" value="1"/>
</dbReference>
<evidence type="ECO:0000313" key="17">
    <source>
        <dbReference type="EMBL" id="KTD17664.1"/>
    </source>
</evidence>
<comment type="caution">
    <text evidence="17">The sequence shown here is derived from an EMBL/GenBank/DDBJ whole genome shotgun (WGS) entry which is preliminary data.</text>
</comment>
<dbReference type="CDD" id="cd01335">
    <property type="entry name" value="Radical_SAM"/>
    <property type="match status" value="1"/>
</dbReference>
<keyword evidence="7" id="KW-0949">S-adenosyl-L-methionine</keyword>
<keyword evidence="8 14" id="KW-0479">Metal-binding</keyword>
<dbReference type="Pfam" id="PF04055">
    <property type="entry name" value="Radical_SAM"/>
    <property type="match status" value="1"/>
</dbReference>
<feature type="binding site" evidence="14">
    <location>
        <position position="118"/>
    </location>
    <ligand>
        <name>[4Fe-4S] cluster</name>
        <dbReference type="ChEBI" id="CHEBI:49883"/>
        <note>4Fe-4S-S-AdoMet</note>
    </ligand>
</feature>
<evidence type="ECO:0000259" key="16">
    <source>
        <dbReference type="PROSITE" id="PS51918"/>
    </source>
</evidence>
<dbReference type="RefSeq" id="WP_058471397.1">
    <property type="nucleotide sequence ID" value="NZ_LR134383.1"/>
</dbReference>
<feature type="binding site" evidence="14">
    <location>
        <position position="115"/>
    </location>
    <ligand>
        <name>[4Fe-4S] cluster</name>
        <dbReference type="ChEBI" id="CHEBI:49883"/>
        <note>4Fe-4S-S-AdoMet</note>
    </ligand>
</feature>
<organism evidence="17 18">
    <name type="scientific">Legionella jordanis</name>
    <dbReference type="NCBI Taxonomy" id="456"/>
    <lineage>
        <taxon>Bacteria</taxon>
        <taxon>Pseudomonadati</taxon>
        <taxon>Pseudomonadota</taxon>
        <taxon>Gammaproteobacteria</taxon>
        <taxon>Legionellales</taxon>
        <taxon>Legionellaceae</taxon>
        <taxon>Legionella</taxon>
    </lineage>
</organism>
<evidence type="ECO:0000313" key="18">
    <source>
        <dbReference type="Proteomes" id="UP000055035"/>
    </source>
</evidence>
<evidence type="ECO:0000256" key="5">
    <source>
        <dbReference type="ARBA" id="ARBA00022363"/>
    </source>
</evidence>
<dbReference type="InterPro" id="IPR003739">
    <property type="entry name" value="Lys_aminomutase/Glu_NH3_mut"/>
</dbReference>
<evidence type="ECO:0000256" key="3">
    <source>
        <dbReference type="ARBA" id="ARBA00001966"/>
    </source>
</evidence>
<evidence type="ECO:0000256" key="13">
    <source>
        <dbReference type="ARBA" id="ARBA00030756"/>
    </source>
</evidence>
<comment type="cofactor">
    <cofactor evidence="3">
        <name>[4Fe-4S] cluster</name>
        <dbReference type="ChEBI" id="CHEBI:49883"/>
    </cofactor>
</comment>
<dbReference type="SFLD" id="SFLDG01070">
    <property type="entry name" value="PLP-dependent"/>
    <property type="match status" value="1"/>
</dbReference>
<comment type="cofactor">
    <cofactor evidence="2 15">
        <name>pyridoxal 5'-phosphate</name>
        <dbReference type="ChEBI" id="CHEBI:597326"/>
    </cofactor>
</comment>
<dbReference type="InterPro" id="IPR007197">
    <property type="entry name" value="rSAM"/>
</dbReference>
<dbReference type="PROSITE" id="PS51918">
    <property type="entry name" value="RADICAL_SAM"/>
    <property type="match status" value="1"/>
</dbReference>
<keyword evidence="11 14" id="KW-0411">Iron-sulfur</keyword>
<dbReference type="SFLD" id="SFLDF00314">
    <property type="entry name" value="L-lysine_2_3-aminomutase_(yjeK"/>
    <property type="match status" value="1"/>
</dbReference>
<keyword evidence="6 14" id="KW-0004">4Fe-4S</keyword>
<evidence type="ECO:0000256" key="1">
    <source>
        <dbReference type="ARBA" id="ARBA00001352"/>
    </source>
</evidence>
<comment type="similarity">
    <text evidence="4">Belongs to the radical SAM superfamily. KamA family.</text>
</comment>
<dbReference type="AlphaFoldDB" id="A0A0W0VC20"/>
<evidence type="ECO:0000256" key="11">
    <source>
        <dbReference type="ARBA" id="ARBA00023014"/>
    </source>
</evidence>
<protein>
    <recommendedName>
        <fullName evidence="5">L-lysine 2,3-aminomutase</fullName>
    </recommendedName>
    <alternativeName>
        <fullName evidence="13">EF-P post-translational modification enzyme B</fullName>
    </alternativeName>
</protein>
<evidence type="ECO:0000256" key="6">
    <source>
        <dbReference type="ARBA" id="ARBA00022485"/>
    </source>
</evidence>
<sequence length="327" mass="37186">MRDSPLSWQKILAQGFSTVDELLEFLSLPLSLGSKLAEQTFKTRVPRGFAARMQKGNARDPLLLQILATQAELQNPEGYHNDPLAEHEGNPRQGLLHKYQGRVLLTLTGVCAVNCRYCFRRHFPYRENNPGRGGWQDVLEYIKSDRSIKEVILSGGDPLLASNAVLREFFNYIHEITHLRTVRFHTRVPVVLPERIDSELLSLLKNSPCRKIMVMHINHAQELDHSVQTICESLKQSGCHLLNQSVLLKDINDDANVLAELSEKLLDFGILPYYLHLLDKVKGAAHFDLPIEKALSIYRELQEKVPGYLLPRLAREEAGKKSKTLLL</sequence>
<keyword evidence="12 17" id="KW-0413">Isomerase</keyword>
<dbReference type="SUPFAM" id="SSF102114">
    <property type="entry name" value="Radical SAM enzymes"/>
    <property type="match status" value="1"/>
</dbReference>
<evidence type="ECO:0000256" key="15">
    <source>
        <dbReference type="PIRSR" id="PIRSR603739-50"/>
    </source>
</evidence>